<keyword evidence="2" id="KW-1185">Reference proteome</keyword>
<proteinExistence type="predicted"/>
<protein>
    <submittedName>
        <fullName evidence="1">Uncharacterized protein</fullName>
    </submittedName>
</protein>
<dbReference type="Proteomes" id="UP000217895">
    <property type="component" value="Chromosome"/>
</dbReference>
<organism evidence="1 2">
    <name type="scientific">Leptolyngbya boryana NIES-2135</name>
    <dbReference type="NCBI Taxonomy" id="1973484"/>
    <lineage>
        <taxon>Bacteria</taxon>
        <taxon>Bacillati</taxon>
        <taxon>Cyanobacteriota</taxon>
        <taxon>Cyanophyceae</taxon>
        <taxon>Leptolyngbyales</taxon>
        <taxon>Leptolyngbyaceae</taxon>
        <taxon>Leptolyngbya group</taxon>
        <taxon>Leptolyngbya</taxon>
    </lineage>
</organism>
<name>A0A1Z4JJQ4_LEPBY</name>
<dbReference type="AlphaFoldDB" id="A0A1Z4JJQ4"/>
<accession>A0A1Z4JJQ4</accession>
<sequence>MRAVLSEMLGLGITSQVPVTRQWFDTDPAYQLLGLKDAEQLREAVRSGLLRVGHEVRDRRKPQARLPRYQFHIDKCQQRLSERPERRRAG</sequence>
<evidence type="ECO:0000313" key="1">
    <source>
        <dbReference type="EMBL" id="BAY56982.1"/>
    </source>
</evidence>
<evidence type="ECO:0000313" key="2">
    <source>
        <dbReference type="Proteomes" id="UP000217895"/>
    </source>
</evidence>
<gene>
    <name evidence="1" type="ORF">NIES2135_38450</name>
</gene>
<reference evidence="1 2" key="1">
    <citation type="submission" date="2017-06" db="EMBL/GenBank/DDBJ databases">
        <title>Genome sequencing of cyanobaciteial culture collection at National Institute for Environmental Studies (NIES).</title>
        <authorList>
            <person name="Hirose Y."/>
            <person name="Shimura Y."/>
            <person name="Fujisawa T."/>
            <person name="Nakamura Y."/>
            <person name="Kawachi M."/>
        </authorList>
    </citation>
    <scope>NUCLEOTIDE SEQUENCE [LARGE SCALE GENOMIC DNA]</scope>
    <source>
        <strain evidence="1 2">NIES-2135</strain>
    </source>
</reference>
<dbReference type="EMBL" id="AP018203">
    <property type="protein sequence ID" value="BAY56982.1"/>
    <property type="molecule type" value="Genomic_DNA"/>
</dbReference>